<keyword evidence="1" id="KW-0812">Transmembrane</keyword>
<reference evidence="3" key="1">
    <citation type="submission" date="2023-03" db="EMBL/GenBank/DDBJ databases">
        <title>Massive genome expansion in bonnet fungi (Mycena s.s.) driven by repeated elements and novel gene families across ecological guilds.</title>
        <authorList>
            <consortium name="Lawrence Berkeley National Laboratory"/>
            <person name="Harder C.B."/>
            <person name="Miyauchi S."/>
            <person name="Viragh M."/>
            <person name="Kuo A."/>
            <person name="Thoen E."/>
            <person name="Andreopoulos B."/>
            <person name="Lu D."/>
            <person name="Skrede I."/>
            <person name="Drula E."/>
            <person name="Henrissat B."/>
            <person name="Morin E."/>
            <person name="Kohler A."/>
            <person name="Barry K."/>
            <person name="LaButti K."/>
            <person name="Morin E."/>
            <person name="Salamov A."/>
            <person name="Lipzen A."/>
            <person name="Mereny Z."/>
            <person name="Hegedus B."/>
            <person name="Baldrian P."/>
            <person name="Stursova M."/>
            <person name="Weitz H."/>
            <person name="Taylor A."/>
            <person name="Grigoriev I.V."/>
            <person name="Nagy L.G."/>
            <person name="Martin F."/>
            <person name="Kauserud H."/>
        </authorList>
    </citation>
    <scope>NUCLEOTIDE SEQUENCE</scope>
    <source>
        <strain evidence="3">9284</strain>
    </source>
</reference>
<feature type="transmembrane region" description="Helical" evidence="1">
    <location>
        <begin position="14"/>
        <end position="36"/>
    </location>
</feature>
<keyword evidence="1" id="KW-1133">Transmembrane helix</keyword>
<dbReference type="InterPro" id="IPR045339">
    <property type="entry name" value="DUF6534"/>
</dbReference>
<dbReference type="EMBL" id="JARKIF010000013">
    <property type="protein sequence ID" value="KAJ7624774.1"/>
    <property type="molecule type" value="Genomic_DNA"/>
</dbReference>
<gene>
    <name evidence="3" type="ORF">FB45DRAFT_924192</name>
</gene>
<dbReference type="Proteomes" id="UP001221142">
    <property type="component" value="Unassembled WGS sequence"/>
</dbReference>
<name>A0AAD7FKU7_9AGAR</name>
<feature type="domain" description="DUF6534" evidence="2">
    <location>
        <begin position="165"/>
        <end position="250"/>
    </location>
</feature>
<feature type="transmembrane region" description="Helical" evidence="1">
    <location>
        <begin position="119"/>
        <end position="138"/>
    </location>
</feature>
<evidence type="ECO:0000256" key="1">
    <source>
        <dbReference type="SAM" id="Phobius"/>
    </source>
</evidence>
<accession>A0AAD7FKU7</accession>
<evidence type="ECO:0000313" key="3">
    <source>
        <dbReference type="EMBL" id="KAJ7624774.1"/>
    </source>
</evidence>
<organism evidence="3 4">
    <name type="scientific">Roridomyces roridus</name>
    <dbReference type="NCBI Taxonomy" id="1738132"/>
    <lineage>
        <taxon>Eukaryota</taxon>
        <taxon>Fungi</taxon>
        <taxon>Dikarya</taxon>
        <taxon>Basidiomycota</taxon>
        <taxon>Agaricomycotina</taxon>
        <taxon>Agaricomycetes</taxon>
        <taxon>Agaricomycetidae</taxon>
        <taxon>Agaricales</taxon>
        <taxon>Marasmiineae</taxon>
        <taxon>Mycenaceae</taxon>
        <taxon>Roridomyces</taxon>
    </lineage>
</organism>
<keyword evidence="1" id="KW-0472">Membrane</keyword>
<sequence length="287" mass="32064">MAEAPDVELLFGPLLIGVLLNTTLYGVMLVQMLMYFTRYRRDRKWFRLLALYLLIAETANTIFDIGLIYEPLIVRYATAKALEISPLMLRPDAALTVAISTPVQFFVAWRVKALTQSNVLPALICILSIASLVGGMSVTVNVSLQPEYADFPNFNPYVITWLSTTAACDVLLSTALIHSLYTRKSGVTPTDRQVDRIIRMTVQTGSITAIAALLDLFSFLFKPKTTLNFVWDFPLSKLYTNALLSTLNARPWHEESLRDTMNVLFEQTPTGSSSATVCPTRTKDSSY</sequence>
<protein>
    <recommendedName>
        <fullName evidence="2">DUF6534 domain-containing protein</fullName>
    </recommendedName>
</protein>
<dbReference type="PANTHER" id="PTHR40465:SF1">
    <property type="entry name" value="DUF6534 DOMAIN-CONTAINING PROTEIN"/>
    <property type="match status" value="1"/>
</dbReference>
<proteinExistence type="predicted"/>
<dbReference type="Pfam" id="PF20152">
    <property type="entry name" value="DUF6534"/>
    <property type="match status" value="1"/>
</dbReference>
<keyword evidence="4" id="KW-1185">Reference proteome</keyword>
<dbReference type="AlphaFoldDB" id="A0AAD7FKU7"/>
<comment type="caution">
    <text evidence="3">The sequence shown here is derived from an EMBL/GenBank/DDBJ whole genome shotgun (WGS) entry which is preliminary data.</text>
</comment>
<feature type="transmembrane region" description="Helical" evidence="1">
    <location>
        <begin position="202"/>
        <end position="221"/>
    </location>
</feature>
<feature type="transmembrane region" description="Helical" evidence="1">
    <location>
        <begin position="89"/>
        <end position="107"/>
    </location>
</feature>
<feature type="transmembrane region" description="Helical" evidence="1">
    <location>
        <begin position="158"/>
        <end position="181"/>
    </location>
</feature>
<dbReference type="PANTHER" id="PTHR40465">
    <property type="entry name" value="CHROMOSOME 1, WHOLE GENOME SHOTGUN SEQUENCE"/>
    <property type="match status" value="1"/>
</dbReference>
<feature type="transmembrane region" description="Helical" evidence="1">
    <location>
        <begin position="48"/>
        <end position="69"/>
    </location>
</feature>
<evidence type="ECO:0000313" key="4">
    <source>
        <dbReference type="Proteomes" id="UP001221142"/>
    </source>
</evidence>
<evidence type="ECO:0000259" key="2">
    <source>
        <dbReference type="Pfam" id="PF20152"/>
    </source>
</evidence>